<evidence type="ECO:0000256" key="1">
    <source>
        <dbReference type="SAM" id="MobiDB-lite"/>
    </source>
</evidence>
<evidence type="ECO:0000313" key="2">
    <source>
        <dbReference type="EMBL" id="KAG5536904.1"/>
    </source>
</evidence>
<organism evidence="2 3">
    <name type="scientific">Rhododendron griersonianum</name>
    <dbReference type="NCBI Taxonomy" id="479676"/>
    <lineage>
        <taxon>Eukaryota</taxon>
        <taxon>Viridiplantae</taxon>
        <taxon>Streptophyta</taxon>
        <taxon>Embryophyta</taxon>
        <taxon>Tracheophyta</taxon>
        <taxon>Spermatophyta</taxon>
        <taxon>Magnoliopsida</taxon>
        <taxon>eudicotyledons</taxon>
        <taxon>Gunneridae</taxon>
        <taxon>Pentapetalae</taxon>
        <taxon>asterids</taxon>
        <taxon>Ericales</taxon>
        <taxon>Ericaceae</taxon>
        <taxon>Ericoideae</taxon>
        <taxon>Rhodoreae</taxon>
        <taxon>Rhododendron</taxon>
    </lineage>
</organism>
<feature type="region of interest" description="Disordered" evidence="1">
    <location>
        <begin position="66"/>
        <end position="112"/>
    </location>
</feature>
<proteinExistence type="predicted"/>
<feature type="compositionally biased region" description="Basic and acidic residues" evidence="1">
    <location>
        <begin position="100"/>
        <end position="112"/>
    </location>
</feature>
<comment type="caution">
    <text evidence="2">The sequence shown here is derived from an EMBL/GenBank/DDBJ whole genome shotgun (WGS) entry which is preliminary data.</text>
</comment>
<dbReference type="EMBL" id="JACTNZ010000008">
    <property type="protein sequence ID" value="KAG5536904.1"/>
    <property type="molecule type" value="Genomic_DNA"/>
</dbReference>
<dbReference type="AlphaFoldDB" id="A0AAV6JB72"/>
<keyword evidence="3" id="KW-1185">Reference proteome</keyword>
<reference evidence="2" key="1">
    <citation type="submission" date="2020-08" db="EMBL/GenBank/DDBJ databases">
        <title>Plant Genome Project.</title>
        <authorList>
            <person name="Zhang R.-G."/>
        </authorList>
    </citation>
    <scope>NUCLEOTIDE SEQUENCE</scope>
    <source>
        <strain evidence="2">WSP0</strain>
        <tissue evidence="2">Leaf</tissue>
    </source>
</reference>
<gene>
    <name evidence="2" type="ORF">RHGRI_024362</name>
</gene>
<protein>
    <submittedName>
        <fullName evidence="2">Uncharacterized protein</fullName>
    </submittedName>
</protein>
<evidence type="ECO:0000313" key="3">
    <source>
        <dbReference type="Proteomes" id="UP000823749"/>
    </source>
</evidence>
<feature type="compositionally biased region" description="Basic and acidic residues" evidence="1">
    <location>
        <begin position="66"/>
        <end position="75"/>
    </location>
</feature>
<sequence length="267" mass="30355">MTAVAAKARRSRRPSQNQPPTDKGLVKRKRSAQNDGNGKQKKARPALLGRIMTRYALQQLQLEKEENRRIQESRGLDVAAAEGSDSLKKRKRSAQNDGNGKQKESSAYKQQQVERKLLLREEIRRIKERREFDFGAVPPMMGIIDGLDGLDGSDEPCWAESSLYPAPKVYEDLAKIGLKSYNCQLDTSYQFTKILRVYFREHAVDLTLYNILFQAEDKSVASPEDFRIVVGSTPNITVISSCRKEKDRFGTLACCLLSEYYIGRKRS</sequence>
<feature type="region of interest" description="Disordered" evidence="1">
    <location>
        <begin position="1"/>
        <end position="48"/>
    </location>
</feature>
<dbReference type="Proteomes" id="UP000823749">
    <property type="component" value="Chromosome 8"/>
</dbReference>
<name>A0AAV6JB72_9ERIC</name>
<accession>A0AAV6JB72</accession>
<dbReference type="EMBL" id="JACTNZ010000008">
    <property type="protein sequence ID" value="KAG5536903.1"/>
    <property type="molecule type" value="Genomic_DNA"/>
</dbReference>